<comment type="subunit">
    <text evidence="3">Homodimer; disulfide-linked.</text>
</comment>
<dbReference type="Pfam" id="PF00019">
    <property type="entry name" value="TGF_beta"/>
    <property type="match status" value="1"/>
</dbReference>
<dbReference type="FunFam" id="2.10.90.10:FF:000033">
    <property type="entry name" value="Muellerian-inhibiting factor"/>
    <property type="match status" value="1"/>
</dbReference>
<sequence length="598" mass="66992">FPGSPFKSPGGFPGVRDSLGHLQPHLPLAEKEGRPLSLWPQPSSQSWLHESSEESVCHVRGLLSRYDSGFLKALSRSAWSAEDLETFGICPSSPPHSLLRSLQRVADSLGRPAGHRFFMLHLEEVKWEVETKLRFKLTFQKDVEEPLSSLQLVLIVFYQGEKELVHHGIPKRFLVGGAGLHQKQVVCLSRGTRYLVLQGSVMSGRHSPGELSYELSLEIRHQNNTDAAVSSDEAQDLLFGFDAKCFTRRTPAVLLLVKQNFSVGSHQPSSFLSADGKLDVLPYLKASSAIAHTPSEAATVTNQTNATASVLTNPGYFLETLSQFVNKVLNPSGEPPVAQGHLRLDLDTMEALPHELLNLSEKVAFERLVQSENHLVVLFPENSQAFMERQLGQWYLEGKLLQQLLEKLHSVIQELKAMPSFQANADLFRTLLALCYYPSRASGKFPTGDSAETEETQTRRKIHSLLLLKALQVVRTRWREARKVSLRANRSTQVQDDYCRLQELRINLVSTRYIILPESYNANNCVGPCQSPLSTRIPDYYSHTIFLLRMHEQGIPLQRAPCCVPVKYSKSLMVTFTSDEGMIVKAYPDMVAESCGCR</sequence>
<dbReference type="GO" id="GO:0060391">
    <property type="term" value="P:positive regulation of SMAD protein signal transduction"/>
    <property type="evidence" value="ECO:0007669"/>
    <property type="project" value="Ensembl"/>
</dbReference>
<evidence type="ECO:0000256" key="3">
    <source>
        <dbReference type="ARBA" id="ARBA00011748"/>
    </source>
</evidence>
<protein>
    <recommendedName>
        <fullName evidence="4">Muellerian-inhibiting factor</fullName>
    </recommendedName>
    <alternativeName>
        <fullName evidence="12">Anti-Muellerian hormone</fullName>
    </alternativeName>
    <alternativeName>
        <fullName evidence="13">Muellerian-inhibiting substance</fullName>
    </alternativeName>
</protein>
<dbReference type="PANTHER" id="PTHR15009:SF4">
    <property type="entry name" value="MUELLERIAN-INHIBITING FACTOR"/>
    <property type="match status" value="1"/>
</dbReference>
<evidence type="ECO:0000256" key="5">
    <source>
        <dbReference type="ARBA" id="ARBA00022525"/>
    </source>
</evidence>
<dbReference type="InterPro" id="IPR001839">
    <property type="entry name" value="TGF-b_C"/>
</dbReference>
<dbReference type="Pfam" id="PF04709">
    <property type="entry name" value="AMH_N"/>
    <property type="match status" value="1"/>
</dbReference>
<dbReference type="InterPro" id="IPR029034">
    <property type="entry name" value="Cystine-knot_cytokine"/>
</dbReference>
<evidence type="ECO:0000256" key="2">
    <source>
        <dbReference type="ARBA" id="ARBA00006656"/>
    </source>
</evidence>
<dbReference type="PROSITE" id="PS00250">
    <property type="entry name" value="TGF_BETA_1"/>
    <property type="match status" value="1"/>
</dbReference>
<dbReference type="GO" id="GO:0005114">
    <property type="term" value="F:type II transforming growth factor beta receptor binding"/>
    <property type="evidence" value="ECO:0007669"/>
    <property type="project" value="Ensembl"/>
</dbReference>
<dbReference type="SUPFAM" id="SSF57501">
    <property type="entry name" value="Cystine-knot cytokines"/>
    <property type="match status" value="1"/>
</dbReference>
<accession>A0A8C6V4W1</accession>
<evidence type="ECO:0000256" key="14">
    <source>
        <dbReference type="RuleBase" id="RU000354"/>
    </source>
</evidence>
<dbReference type="OrthoDB" id="9893739at2759"/>
<evidence type="ECO:0000313" key="17">
    <source>
        <dbReference type="Proteomes" id="UP000694559"/>
    </source>
</evidence>
<dbReference type="GO" id="GO:1990262">
    <property type="term" value="P:anti-Mullerian hormone receptor signaling pathway"/>
    <property type="evidence" value="ECO:0007669"/>
    <property type="project" value="Ensembl"/>
</dbReference>
<evidence type="ECO:0000256" key="10">
    <source>
        <dbReference type="ARBA" id="ARBA00023157"/>
    </source>
</evidence>
<dbReference type="GO" id="GO:0010628">
    <property type="term" value="P:positive regulation of gene expression"/>
    <property type="evidence" value="ECO:0007669"/>
    <property type="project" value="Ensembl"/>
</dbReference>
<keyword evidence="9" id="KW-0334">Gonadal differentiation</keyword>
<comment type="similarity">
    <text evidence="2 14">Belongs to the TGF-beta family.</text>
</comment>
<keyword evidence="7" id="KW-0221">Differentiation</keyword>
<dbReference type="Proteomes" id="UP000694559">
    <property type="component" value="Unplaced"/>
</dbReference>
<dbReference type="GO" id="GO:0008083">
    <property type="term" value="F:growth factor activity"/>
    <property type="evidence" value="ECO:0007669"/>
    <property type="project" value="UniProtKB-KW"/>
</dbReference>
<dbReference type="SMART" id="SM00204">
    <property type="entry name" value="TGFB"/>
    <property type="match status" value="1"/>
</dbReference>
<dbReference type="InterPro" id="IPR017948">
    <property type="entry name" value="TGFb_CS"/>
</dbReference>
<dbReference type="Ensembl" id="ENSNNAT00000001180.1">
    <property type="protein sequence ID" value="ENSNNAP00000001117.1"/>
    <property type="gene ID" value="ENSNNAG00000000801.1"/>
</dbReference>
<evidence type="ECO:0000256" key="13">
    <source>
        <dbReference type="ARBA" id="ARBA00031273"/>
    </source>
</evidence>
<keyword evidence="17" id="KW-1185">Reference proteome</keyword>
<comment type="subcellular location">
    <subcellularLocation>
        <location evidence="1">Secreted</location>
    </subcellularLocation>
</comment>
<reference evidence="16" key="1">
    <citation type="submission" date="2025-08" db="UniProtKB">
        <authorList>
            <consortium name="Ensembl"/>
        </authorList>
    </citation>
    <scope>IDENTIFICATION</scope>
</reference>
<dbReference type="GO" id="GO:0007506">
    <property type="term" value="P:gonadal mesoderm development"/>
    <property type="evidence" value="ECO:0007669"/>
    <property type="project" value="UniProtKB-KW"/>
</dbReference>
<dbReference type="Gene3D" id="2.10.90.10">
    <property type="entry name" value="Cystine-knot cytokines"/>
    <property type="match status" value="1"/>
</dbReference>
<evidence type="ECO:0000256" key="6">
    <source>
        <dbReference type="ARBA" id="ARBA00022729"/>
    </source>
</evidence>
<evidence type="ECO:0000256" key="1">
    <source>
        <dbReference type="ARBA" id="ARBA00004613"/>
    </source>
</evidence>
<dbReference type="CDD" id="cd13757">
    <property type="entry name" value="TGF_beta_AMH"/>
    <property type="match status" value="1"/>
</dbReference>
<dbReference type="OMA" id="HRCFTRM"/>
<keyword evidence="5" id="KW-0964">Secreted</keyword>
<feature type="domain" description="TGF-beta family profile" evidence="15">
    <location>
        <begin position="477"/>
        <end position="598"/>
    </location>
</feature>
<keyword evidence="6" id="KW-0732">Signal</keyword>
<evidence type="ECO:0000256" key="12">
    <source>
        <dbReference type="ARBA" id="ARBA00030008"/>
    </source>
</evidence>
<proteinExistence type="inferred from homology"/>
<evidence type="ECO:0000256" key="8">
    <source>
        <dbReference type="ARBA" id="ARBA00023030"/>
    </source>
</evidence>
<evidence type="ECO:0000256" key="7">
    <source>
        <dbReference type="ARBA" id="ARBA00022782"/>
    </source>
</evidence>
<evidence type="ECO:0000256" key="11">
    <source>
        <dbReference type="ARBA" id="ARBA00023180"/>
    </source>
</evidence>
<gene>
    <name evidence="16" type="primary">AMH</name>
</gene>
<dbReference type="GeneTree" id="ENSGT00390000006337"/>
<dbReference type="GO" id="GO:0001880">
    <property type="term" value="P:Mullerian duct regression"/>
    <property type="evidence" value="ECO:0007669"/>
    <property type="project" value="Ensembl"/>
</dbReference>
<dbReference type="PANTHER" id="PTHR15009">
    <property type="entry name" value="MUELLERIAN-INHIBITING FACTOR"/>
    <property type="match status" value="1"/>
</dbReference>
<keyword evidence="11" id="KW-0325">Glycoprotein</keyword>
<dbReference type="InterPro" id="IPR021203">
    <property type="entry name" value="Muellerian-inhibiting_factor"/>
</dbReference>
<dbReference type="GO" id="GO:0005615">
    <property type="term" value="C:extracellular space"/>
    <property type="evidence" value="ECO:0007669"/>
    <property type="project" value="Ensembl"/>
</dbReference>
<keyword evidence="8 14" id="KW-0339">Growth factor</keyword>
<evidence type="ECO:0000313" key="16">
    <source>
        <dbReference type="Ensembl" id="ENSNNAP00000001117.1"/>
    </source>
</evidence>
<name>A0A8C6V4W1_NAJNA</name>
<evidence type="ECO:0000259" key="15">
    <source>
        <dbReference type="PROSITE" id="PS51362"/>
    </source>
</evidence>
<dbReference type="PROSITE" id="PS51362">
    <property type="entry name" value="TGF_BETA_2"/>
    <property type="match status" value="1"/>
</dbReference>
<dbReference type="GO" id="GO:0030154">
    <property type="term" value="P:cell differentiation"/>
    <property type="evidence" value="ECO:0007669"/>
    <property type="project" value="UniProtKB-KW"/>
</dbReference>
<evidence type="ECO:0000256" key="9">
    <source>
        <dbReference type="ARBA" id="ARBA00023156"/>
    </source>
</evidence>
<organism evidence="16 17">
    <name type="scientific">Naja naja</name>
    <name type="common">Indian cobra</name>
    <dbReference type="NCBI Taxonomy" id="35670"/>
    <lineage>
        <taxon>Eukaryota</taxon>
        <taxon>Metazoa</taxon>
        <taxon>Chordata</taxon>
        <taxon>Craniata</taxon>
        <taxon>Vertebrata</taxon>
        <taxon>Euteleostomi</taxon>
        <taxon>Lepidosauria</taxon>
        <taxon>Squamata</taxon>
        <taxon>Bifurcata</taxon>
        <taxon>Unidentata</taxon>
        <taxon>Episquamata</taxon>
        <taxon>Toxicofera</taxon>
        <taxon>Serpentes</taxon>
        <taxon>Colubroidea</taxon>
        <taxon>Elapidae</taxon>
        <taxon>Elapinae</taxon>
        <taxon>Naja</taxon>
    </lineage>
</organism>
<reference evidence="16" key="2">
    <citation type="submission" date="2025-09" db="UniProtKB">
        <authorList>
            <consortium name="Ensembl"/>
        </authorList>
    </citation>
    <scope>IDENTIFICATION</scope>
</reference>
<evidence type="ECO:0000256" key="4">
    <source>
        <dbReference type="ARBA" id="ARBA00020473"/>
    </source>
</evidence>
<keyword evidence="10" id="KW-1015">Disulfide bond</keyword>
<dbReference type="InterPro" id="IPR006799">
    <property type="entry name" value="AMH_N"/>
</dbReference>
<dbReference type="AlphaFoldDB" id="A0A8C6V4W1"/>